<proteinExistence type="predicted"/>
<feature type="region of interest" description="Disordered" evidence="1">
    <location>
        <begin position="1"/>
        <end position="21"/>
    </location>
</feature>
<evidence type="ECO:0000313" key="2">
    <source>
        <dbReference type="EMBL" id="AUM74637.1"/>
    </source>
</evidence>
<dbReference type="AlphaFoldDB" id="A0A2K9MG57"/>
<dbReference type="EMBL" id="CP025583">
    <property type="protein sequence ID" value="AUM74637.1"/>
    <property type="molecule type" value="Genomic_DNA"/>
</dbReference>
<feature type="compositionally biased region" description="Pro residues" evidence="1">
    <location>
        <begin position="1"/>
        <end position="14"/>
    </location>
</feature>
<organism evidence="2 3">
    <name type="scientific">Paracoccus jeotgali</name>
    <dbReference type="NCBI Taxonomy" id="2065379"/>
    <lineage>
        <taxon>Bacteria</taxon>
        <taxon>Pseudomonadati</taxon>
        <taxon>Pseudomonadota</taxon>
        <taxon>Alphaproteobacteria</taxon>
        <taxon>Rhodobacterales</taxon>
        <taxon>Paracoccaceae</taxon>
        <taxon>Paracoccus</taxon>
    </lineage>
</organism>
<name>A0A2K9MG57_9RHOB</name>
<dbReference type="KEGG" id="paru:CYR75_10410"/>
<dbReference type="Proteomes" id="UP000234882">
    <property type="component" value="Chromosome"/>
</dbReference>
<keyword evidence="3" id="KW-1185">Reference proteome</keyword>
<evidence type="ECO:0000313" key="3">
    <source>
        <dbReference type="Proteomes" id="UP000234882"/>
    </source>
</evidence>
<sequence length="286" mass="31548">MRKAPRQPPLPNPPKWAKLSPGVSLTLDKSWGATSGDTSSRSRWADSVTSDLVVKTDNDEHFIKDISDDGLLIVRNNREKPDYFAATFGGHSYVHKHADVGQMIFWYKGAQFLADPGKYIYGKSAERDRVVSAISHGVIDSHPETLHPTDIQLPRSGSYKTGVSVLEDEVSISLNFSDKSGGAYIRHIEYAPSRFLRIRDIAHRKQGKYVSRLKFNGSLSVEELVEGYQLSDLNSGASLTLSCSAAAIASTCPFGLSLAYGEIEPAWVFEVIAESGKLIEWKLTLD</sequence>
<dbReference type="Gene3D" id="2.70.98.70">
    <property type="match status" value="1"/>
</dbReference>
<accession>A0A2K9MG57</accession>
<reference evidence="3" key="1">
    <citation type="submission" date="2017-12" db="EMBL/GenBank/DDBJ databases">
        <title>Genomic analysis of Paracoccus sp. CBA4604.</title>
        <authorList>
            <person name="Roh S.W."/>
            <person name="Kim J.Y."/>
            <person name="Kim J.S."/>
        </authorList>
    </citation>
    <scope>NUCLEOTIDE SEQUENCE [LARGE SCALE GENOMIC DNA]</scope>
    <source>
        <strain evidence="3">CBA4604</strain>
    </source>
</reference>
<evidence type="ECO:0000256" key="1">
    <source>
        <dbReference type="SAM" id="MobiDB-lite"/>
    </source>
</evidence>
<gene>
    <name evidence="2" type="ORF">CYR75_10410</name>
</gene>
<protein>
    <recommendedName>
        <fullName evidence="4">Heparinase</fullName>
    </recommendedName>
</protein>
<evidence type="ECO:0008006" key="4">
    <source>
        <dbReference type="Google" id="ProtNLM"/>
    </source>
</evidence>